<dbReference type="PROSITE" id="PS51355">
    <property type="entry name" value="GLUTATHIONE_PEROXID_3"/>
    <property type="match status" value="1"/>
</dbReference>
<evidence type="ECO:0000256" key="3">
    <source>
        <dbReference type="ARBA" id="ARBA00023002"/>
    </source>
</evidence>
<dbReference type="InterPro" id="IPR013766">
    <property type="entry name" value="Thioredoxin_domain"/>
</dbReference>
<keyword evidence="2 5" id="KW-0575">Peroxidase</keyword>
<dbReference type="PROSITE" id="PS00763">
    <property type="entry name" value="GLUTATHIONE_PEROXID_2"/>
    <property type="match status" value="1"/>
</dbReference>
<gene>
    <name evidence="7" type="ORF">SAMN04488053_10990</name>
</gene>
<dbReference type="PROSITE" id="PS51352">
    <property type="entry name" value="THIOREDOXIN_2"/>
    <property type="match status" value="1"/>
</dbReference>
<dbReference type="InterPro" id="IPR029760">
    <property type="entry name" value="GPX_CS"/>
</dbReference>
<evidence type="ECO:0000259" key="6">
    <source>
        <dbReference type="PROSITE" id="PS51352"/>
    </source>
</evidence>
<proteinExistence type="inferred from homology"/>
<feature type="active site" evidence="4">
    <location>
        <position position="36"/>
    </location>
</feature>
<evidence type="ECO:0000256" key="4">
    <source>
        <dbReference type="PIRSR" id="PIRSR000303-1"/>
    </source>
</evidence>
<evidence type="ECO:0000256" key="1">
    <source>
        <dbReference type="ARBA" id="ARBA00006926"/>
    </source>
</evidence>
<keyword evidence="8" id="KW-1185">Reference proteome</keyword>
<organism evidence="7 8">
    <name type="scientific">Alkalicoccus daliensis</name>
    <dbReference type="NCBI Taxonomy" id="745820"/>
    <lineage>
        <taxon>Bacteria</taxon>
        <taxon>Bacillati</taxon>
        <taxon>Bacillota</taxon>
        <taxon>Bacilli</taxon>
        <taxon>Bacillales</taxon>
        <taxon>Bacillaceae</taxon>
        <taxon>Alkalicoccus</taxon>
    </lineage>
</organism>
<dbReference type="PANTHER" id="PTHR11592">
    <property type="entry name" value="GLUTATHIONE PEROXIDASE"/>
    <property type="match status" value="1"/>
</dbReference>
<name>A0A1H0HXT0_9BACI</name>
<dbReference type="FunFam" id="3.40.30.10:FF:000010">
    <property type="entry name" value="Glutathione peroxidase"/>
    <property type="match status" value="1"/>
</dbReference>
<dbReference type="AlphaFoldDB" id="A0A1H0HXT0"/>
<dbReference type="Pfam" id="PF00255">
    <property type="entry name" value="GSHPx"/>
    <property type="match status" value="1"/>
</dbReference>
<dbReference type="InterPro" id="IPR029759">
    <property type="entry name" value="GPX_AS"/>
</dbReference>
<dbReference type="Gene3D" id="3.40.30.10">
    <property type="entry name" value="Glutaredoxin"/>
    <property type="match status" value="1"/>
</dbReference>
<evidence type="ECO:0000313" key="7">
    <source>
        <dbReference type="EMBL" id="SDO23977.1"/>
    </source>
</evidence>
<reference evidence="8" key="1">
    <citation type="submission" date="2016-10" db="EMBL/GenBank/DDBJ databases">
        <authorList>
            <person name="Varghese N."/>
            <person name="Submissions S."/>
        </authorList>
    </citation>
    <scope>NUCLEOTIDE SEQUENCE [LARGE SCALE GENOMIC DNA]</scope>
    <source>
        <strain evidence="8">CGMCC 1.10369</strain>
    </source>
</reference>
<dbReference type="SUPFAM" id="SSF52833">
    <property type="entry name" value="Thioredoxin-like"/>
    <property type="match status" value="1"/>
</dbReference>
<dbReference type="CDD" id="cd00340">
    <property type="entry name" value="GSH_Peroxidase"/>
    <property type="match status" value="1"/>
</dbReference>
<dbReference type="STRING" id="745820.SAMN04488053_10990"/>
<evidence type="ECO:0000256" key="5">
    <source>
        <dbReference type="RuleBase" id="RU000499"/>
    </source>
</evidence>
<dbReference type="GO" id="GO:0004601">
    <property type="term" value="F:peroxidase activity"/>
    <property type="evidence" value="ECO:0007669"/>
    <property type="project" value="UniProtKB-KW"/>
</dbReference>
<keyword evidence="3 5" id="KW-0560">Oxidoreductase</keyword>
<dbReference type="GO" id="GO:0034599">
    <property type="term" value="P:cellular response to oxidative stress"/>
    <property type="evidence" value="ECO:0007669"/>
    <property type="project" value="TreeGrafter"/>
</dbReference>
<dbReference type="Proteomes" id="UP000198778">
    <property type="component" value="Unassembled WGS sequence"/>
</dbReference>
<feature type="domain" description="Thioredoxin" evidence="6">
    <location>
        <begin position="1"/>
        <end position="159"/>
    </location>
</feature>
<accession>A0A1H0HXT0</accession>
<dbReference type="PROSITE" id="PS00460">
    <property type="entry name" value="GLUTATHIONE_PEROXID_1"/>
    <property type="match status" value="1"/>
</dbReference>
<dbReference type="RefSeq" id="WP_090843457.1">
    <property type="nucleotide sequence ID" value="NZ_FNIL01000009.1"/>
</dbReference>
<evidence type="ECO:0000313" key="8">
    <source>
        <dbReference type="Proteomes" id="UP000198778"/>
    </source>
</evidence>
<dbReference type="OrthoDB" id="9789406at2"/>
<dbReference type="PIRSF" id="PIRSF000303">
    <property type="entry name" value="Glutathion_perox"/>
    <property type="match status" value="1"/>
</dbReference>
<dbReference type="InterPro" id="IPR000889">
    <property type="entry name" value="Glutathione_peroxidase"/>
</dbReference>
<dbReference type="InterPro" id="IPR036249">
    <property type="entry name" value="Thioredoxin-like_sf"/>
</dbReference>
<protein>
    <recommendedName>
        <fullName evidence="5">Glutathione peroxidase</fullName>
    </recommendedName>
</protein>
<dbReference type="PRINTS" id="PR01011">
    <property type="entry name" value="GLUTPROXDASE"/>
</dbReference>
<evidence type="ECO:0000256" key="2">
    <source>
        <dbReference type="ARBA" id="ARBA00022559"/>
    </source>
</evidence>
<dbReference type="EMBL" id="FNIL01000009">
    <property type="protein sequence ID" value="SDO23977.1"/>
    <property type="molecule type" value="Genomic_DNA"/>
</dbReference>
<comment type="similarity">
    <text evidence="1 5">Belongs to the glutathione peroxidase family.</text>
</comment>
<dbReference type="PANTHER" id="PTHR11592:SF78">
    <property type="entry name" value="GLUTATHIONE PEROXIDASE"/>
    <property type="match status" value="1"/>
</dbReference>
<sequence length="160" mass="17980">MTNVHDYTVTTAAGEELPLQKYEGKPMIIVNTATKCGLAPQFKALENLYQDYKDDGLEVLGFPSNQFMNQEPVADEEMTSTCEMNFGVTFPLMKKIKVNGSEAHPLYQHLKSAKKGTIGANIKWNFTKFLIDQNGEVVKRYSPQTSPDKIRADLDELLSK</sequence>